<feature type="compositionally biased region" description="Polar residues" evidence="3">
    <location>
        <begin position="55"/>
        <end position="70"/>
    </location>
</feature>
<evidence type="ECO:0000313" key="5">
    <source>
        <dbReference type="EMBL" id="KAF1991119.1"/>
    </source>
</evidence>
<dbReference type="SUPFAM" id="SSF53613">
    <property type="entry name" value="Ribokinase-like"/>
    <property type="match status" value="2"/>
</dbReference>
<reference evidence="5" key="1">
    <citation type="journal article" date="2020" name="Stud. Mycol.">
        <title>101 Dothideomycetes genomes: a test case for predicting lifestyles and emergence of pathogens.</title>
        <authorList>
            <person name="Haridas S."/>
            <person name="Albert R."/>
            <person name="Binder M."/>
            <person name="Bloem J."/>
            <person name="Labutti K."/>
            <person name="Salamov A."/>
            <person name="Andreopoulos B."/>
            <person name="Baker S."/>
            <person name="Barry K."/>
            <person name="Bills G."/>
            <person name="Bluhm B."/>
            <person name="Cannon C."/>
            <person name="Castanera R."/>
            <person name="Culley D."/>
            <person name="Daum C."/>
            <person name="Ezra D."/>
            <person name="Gonzalez J."/>
            <person name="Henrissat B."/>
            <person name="Kuo A."/>
            <person name="Liang C."/>
            <person name="Lipzen A."/>
            <person name="Lutzoni F."/>
            <person name="Magnuson J."/>
            <person name="Mondo S."/>
            <person name="Nolan M."/>
            <person name="Ohm R."/>
            <person name="Pangilinan J."/>
            <person name="Park H.-J."/>
            <person name="Ramirez L."/>
            <person name="Alfaro M."/>
            <person name="Sun H."/>
            <person name="Tritt A."/>
            <person name="Yoshinaga Y."/>
            <person name="Zwiers L.-H."/>
            <person name="Turgeon B."/>
            <person name="Goodwin S."/>
            <person name="Spatafora J."/>
            <person name="Crous P."/>
            <person name="Grigoriev I."/>
        </authorList>
    </citation>
    <scope>NUCLEOTIDE SEQUENCE</scope>
    <source>
        <strain evidence="5">CBS 113979</strain>
    </source>
</reference>
<evidence type="ECO:0000256" key="1">
    <source>
        <dbReference type="ARBA" id="ARBA00022679"/>
    </source>
</evidence>
<dbReference type="OrthoDB" id="204058at2759"/>
<dbReference type="PANTHER" id="PTHR42774">
    <property type="entry name" value="PHOSPHOTRANSFERASE SYSTEM TRANSPORT PROTEIN"/>
    <property type="match status" value="1"/>
</dbReference>
<dbReference type="GO" id="GO:0016301">
    <property type="term" value="F:kinase activity"/>
    <property type="evidence" value="ECO:0007669"/>
    <property type="project" value="UniProtKB-KW"/>
</dbReference>
<dbReference type="EMBL" id="ML977140">
    <property type="protein sequence ID" value="KAF1991119.1"/>
    <property type="molecule type" value="Genomic_DNA"/>
</dbReference>
<dbReference type="InterPro" id="IPR029056">
    <property type="entry name" value="Ribokinase-like"/>
</dbReference>
<sequence length="362" mass="39850">MKHLLAIGACYLDTILTIPHYPTEDEKLRATSKSTRRGGNCPNTLQVLQEFVSALSQEESPGPSSATFPRTEQEENNTGKDKPLSLHLSIPLPSRESSATREIASSLPGVDISSSVFHEGVREAANCVILRSTETDSRTIVNFNPFPVSRFEDFEAAFEGSCLSKISPSGRTSHGNSERLDWLHFEGRDVEYALQCLKFLRERFPEVKVSVEAENPKRDPDVVRKLVEEADVVFFSRAWAKEMGFEGAEELLRAERSKRGVTGQLLSCTWGAAGASLLDTDTNTLVSAPAPDLRLPGSEDLASIVDTTGAGDTFTAGLLFTLLLRPEWTMQRKLEFANLVAGWKVRQEGFCGIGEKVREAIV</sequence>
<feature type="region of interest" description="Disordered" evidence="3">
    <location>
        <begin position="55"/>
        <end position="88"/>
    </location>
</feature>
<dbReference type="AlphaFoldDB" id="A0A6G1HDM1"/>
<feature type="compositionally biased region" description="Basic and acidic residues" evidence="3">
    <location>
        <begin position="71"/>
        <end position="84"/>
    </location>
</feature>
<keyword evidence="1" id="KW-0808">Transferase</keyword>
<evidence type="ECO:0000313" key="6">
    <source>
        <dbReference type="Proteomes" id="UP000800041"/>
    </source>
</evidence>
<evidence type="ECO:0000256" key="2">
    <source>
        <dbReference type="ARBA" id="ARBA00022777"/>
    </source>
</evidence>
<dbReference type="InterPro" id="IPR052562">
    <property type="entry name" value="Ketohexokinase-related"/>
</dbReference>
<proteinExistence type="predicted"/>
<keyword evidence="6" id="KW-1185">Reference proteome</keyword>
<dbReference type="Gene3D" id="3.40.1190.20">
    <property type="match status" value="1"/>
</dbReference>
<name>A0A6G1HDM1_9PEZI</name>
<feature type="domain" description="Carbohydrate kinase PfkB" evidence="4">
    <location>
        <begin position="220"/>
        <end position="349"/>
    </location>
</feature>
<gene>
    <name evidence="5" type="ORF">K402DRAFT_389320</name>
</gene>
<accession>A0A6G1HDM1</accession>
<evidence type="ECO:0000256" key="3">
    <source>
        <dbReference type="SAM" id="MobiDB-lite"/>
    </source>
</evidence>
<dbReference type="InterPro" id="IPR002173">
    <property type="entry name" value="Carboh/pur_kinase_PfkB_CS"/>
</dbReference>
<protein>
    <submittedName>
        <fullName evidence="5">Ribokinase-like protein</fullName>
    </submittedName>
</protein>
<dbReference type="Pfam" id="PF00294">
    <property type="entry name" value="PfkB"/>
    <property type="match status" value="1"/>
</dbReference>
<dbReference type="PROSITE" id="PS00584">
    <property type="entry name" value="PFKB_KINASES_2"/>
    <property type="match status" value="1"/>
</dbReference>
<dbReference type="Proteomes" id="UP000800041">
    <property type="component" value="Unassembled WGS sequence"/>
</dbReference>
<dbReference type="InterPro" id="IPR011611">
    <property type="entry name" value="PfkB_dom"/>
</dbReference>
<organism evidence="5 6">
    <name type="scientific">Aulographum hederae CBS 113979</name>
    <dbReference type="NCBI Taxonomy" id="1176131"/>
    <lineage>
        <taxon>Eukaryota</taxon>
        <taxon>Fungi</taxon>
        <taxon>Dikarya</taxon>
        <taxon>Ascomycota</taxon>
        <taxon>Pezizomycotina</taxon>
        <taxon>Dothideomycetes</taxon>
        <taxon>Pleosporomycetidae</taxon>
        <taxon>Aulographales</taxon>
        <taxon>Aulographaceae</taxon>
    </lineage>
</organism>
<keyword evidence="2 5" id="KW-0418">Kinase</keyword>
<evidence type="ECO:0000259" key="4">
    <source>
        <dbReference type="Pfam" id="PF00294"/>
    </source>
</evidence>
<dbReference type="PANTHER" id="PTHR42774:SF3">
    <property type="entry name" value="KETOHEXOKINASE"/>
    <property type="match status" value="1"/>
</dbReference>